<organism evidence="1 2">
    <name type="scientific">Candidatus Daviesbacteria bacterium RIFCSPHIGHO2_02_FULL_39_12</name>
    <dbReference type="NCBI Taxonomy" id="1797770"/>
    <lineage>
        <taxon>Bacteria</taxon>
        <taxon>Candidatus Daviesiibacteriota</taxon>
    </lineage>
</organism>
<accession>A0A1F5J8B6</accession>
<sequence>MHIKEVFLETAKEQEFVQGVKGRGARRRAAKITRREFLGLGIKTVIAGGGILTGGSIAAKIGVDAYRQNLAVEQQLRKYALLEGQLDPLIAGIDIGSDRFFTRLQNILGASSLSPGIKEAVGIPISLEQINRHNPLRNLYALKGRELAKSRNLYADGSVYVEDIRHFFYAILDPSITAQAAYAPVEKSLYLSSKFNPDSLLDSAIKIHEMVHVAQDIRDRTTLPTDVYLGFLRNNKQPKTAVRLYEATAYAIEVVTLDLMLGGRLKRDLTSNTFSVDEYTKLLGARSDQKGTIVTISNLGREFFGSGSTLERLSETYLRYVTRIYQEQGFSVFDRTPNGFRKIT</sequence>
<protein>
    <submittedName>
        <fullName evidence="1">Uncharacterized protein</fullName>
    </submittedName>
</protein>
<reference evidence="1 2" key="1">
    <citation type="journal article" date="2016" name="Nat. Commun.">
        <title>Thousands of microbial genomes shed light on interconnected biogeochemical processes in an aquifer system.</title>
        <authorList>
            <person name="Anantharaman K."/>
            <person name="Brown C.T."/>
            <person name="Hug L.A."/>
            <person name="Sharon I."/>
            <person name="Castelle C.J."/>
            <person name="Probst A.J."/>
            <person name="Thomas B.C."/>
            <person name="Singh A."/>
            <person name="Wilkins M.J."/>
            <person name="Karaoz U."/>
            <person name="Brodie E.L."/>
            <person name="Williams K.H."/>
            <person name="Hubbard S.S."/>
            <person name="Banfield J.F."/>
        </authorList>
    </citation>
    <scope>NUCLEOTIDE SEQUENCE [LARGE SCALE GENOMIC DNA]</scope>
</reference>
<comment type="caution">
    <text evidence="1">The sequence shown here is derived from an EMBL/GenBank/DDBJ whole genome shotgun (WGS) entry which is preliminary data.</text>
</comment>
<evidence type="ECO:0000313" key="1">
    <source>
        <dbReference type="EMBL" id="OGE24887.1"/>
    </source>
</evidence>
<proteinExistence type="predicted"/>
<dbReference type="EMBL" id="MFCX01000037">
    <property type="protein sequence ID" value="OGE24887.1"/>
    <property type="molecule type" value="Genomic_DNA"/>
</dbReference>
<dbReference type="AlphaFoldDB" id="A0A1F5J8B6"/>
<dbReference type="Proteomes" id="UP000177042">
    <property type="component" value="Unassembled WGS sequence"/>
</dbReference>
<name>A0A1F5J8B6_9BACT</name>
<evidence type="ECO:0000313" key="2">
    <source>
        <dbReference type="Proteomes" id="UP000177042"/>
    </source>
</evidence>
<gene>
    <name evidence="1" type="ORF">A3C26_02705</name>
</gene>